<dbReference type="PANTHER" id="PTHR10151">
    <property type="entry name" value="ECTONUCLEOTIDE PYROPHOSPHATASE/PHOSPHODIESTERASE"/>
    <property type="match status" value="1"/>
</dbReference>
<dbReference type="EMBL" id="JANCYW010000003">
    <property type="protein sequence ID" value="KAK4534952.1"/>
    <property type="molecule type" value="Genomic_DNA"/>
</dbReference>
<dbReference type="Gene3D" id="3.40.720.10">
    <property type="entry name" value="Alkaline Phosphatase, subunit A"/>
    <property type="match status" value="1"/>
</dbReference>
<keyword evidence="2" id="KW-0472">Membrane</keyword>
<dbReference type="AlphaFoldDB" id="A0AAV9IRS8"/>
<evidence type="ECO:0008006" key="5">
    <source>
        <dbReference type="Google" id="ProtNLM"/>
    </source>
</evidence>
<dbReference type="InterPro" id="IPR017850">
    <property type="entry name" value="Alkaline_phosphatase_core_sf"/>
</dbReference>
<feature type="region of interest" description="Disordered" evidence="1">
    <location>
        <begin position="1"/>
        <end position="55"/>
    </location>
</feature>
<feature type="compositionally biased region" description="Basic and acidic residues" evidence="1">
    <location>
        <begin position="1"/>
        <end position="13"/>
    </location>
</feature>
<feature type="transmembrane region" description="Helical" evidence="2">
    <location>
        <begin position="69"/>
        <end position="91"/>
    </location>
</feature>
<dbReference type="CDD" id="cd16018">
    <property type="entry name" value="Enpp"/>
    <property type="match status" value="1"/>
</dbReference>
<keyword evidence="4" id="KW-1185">Reference proteome</keyword>
<dbReference type="GO" id="GO:0016787">
    <property type="term" value="F:hydrolase activity"/>
    <property type="evidence" value="ECO:0007669"/>
    <property type="project" value="UniProtKB-ARBA"/>
</dbReference>
<dbReference type="Proteomes" id="UP001301350">
    <property type="component" value="Unassembled WGS sequence"/>
</dbReference>
<dbReference type="PANTHER" id="PTHR10151:SF120">
    <property type="entry name" value="BIS(5'-ADENOSYL)-TRIPHOSPHATASE"/>
    <property type="match status" value="1"/>
</dbReference>
<evidence type="ECO:0000256" key="1">
    <source>
        <dbReference type="SAM" id="MobiDB-lite"/>
    </source>
</evidence>
<accession>A0AAV9IRS8</accession>
<keyword evidence="2" id="KW-1133">Transmembrane helix</keyword>
<dbReference type="Pfam" id="PF01663">
    <property type="entry name" value="Phosphodiest"/>
    <property type="match status" value="1"/>
</dbReference>
<reference evidence="3 4" key="1">
    <citation type="submission" date="2022-07" db="EMBL/GenBank/DDBJ databases">
        <title>Genome-wide signatures of adaptation to extreme environments.</title>
        <authorList>
            <person name="Cho C.H."/>
            <person name="Yoon H.S."/>
        </authorList>
    </citation>
    <scope>NUCLEOTIDE SEQUENCE [LARGE SCALE GENOMIC DNA]</scope>
    <source>
        <strain evidence="3 4">DBV 063 E5</strain>
    </source>
</reference>
<dbReference type="SUPFAM" id="SSF53649">
    <property type="entry name" value="Alkaline phosphatase-like"/>
    <property type="match status" value="1"/>
</dbReference>
<protein>
    <recommendedName>
        <fullName evidence="5">Alkaline phosphatase family protein</fullName>
    </recommendedName>
</protein>
<name>A0AAV9IRS8_CYACA</name>
<keyword evidence="2" id="KW-0812">Transmembrane</keyword>
<sequence length="506" mass="55984">MRSQRDGRGRYQKWDGASALRAEDGDLENGARDIDASIPSTETPGDFPESSPPPPPRRWLLWGKRIGRAALWLGAFTGLIALFVLALFRLFPPAASPVSKEPGAKRVLLVSLDGFRADYLDRQERPPTAGVRRASVSRTAADSTYLAPNLRQLAARGFRAAYLEPVFPTKTFPNHQSIITGQYPESHGVVDNVFYDPVLNETFNMGHLEERFWGGEPLWATLRRQGRVTAAYDWPGSEVTYRQTWKRPHAHAGPFNASRPYAERVRQIIEWYERGVVDDQGKLQVPDLVAVYLEPVDHAGHLYGPDSLAVSMAIAEVDQVLGTLVSGVRQALASRADRLHVIVVSDHGMAAVDDQRRVALNATHAAAAELYQRMAQVAKGAAGHVRAYTQDSMEERWHLKGSRRVAPVSVLASTGWRLVYDEDAEAASRQPRHAWGDHGYDNIEPKMRALFVADGPTFRRNAGDAPDRQPVLRNVDVYEIVCTLLGAQPAPNNGSRDAVAQVLRSA</sequence>
<dbReference type="InterPro" id="IPR002591">
    <property type="entry name" value="Phosphodiest/P_Trfase"/>
</dbReference>
<evidence type="ECO:0000313" key="3">
    <source>
        <dbReference type="EMBL" id="KAK4534952.1"/>
    </source>
</evidence>
<gene>
    <name evidence="3" type="ORF">CDCA_CDCA03G0977</name>
</gene>
<organism evidence="3 4">
    <name type="scientific">Cyanidium caldarium</name>
    <name type="common">Red alga</name>
    <dbReference type="NCBI Taxonomy" id="2771"/>
    <lineage>
        <taxon>Eukaryota</taxon>
        <taxon>Rhodophyta</taxon>
        <taxon>Bangiophyceae</taxon>
        <taxon>Cyanidiales</taxon>
        <taxon>Cyanidiaceae</taxon>
        <taxon>Cyanidium</taxon>
    </lineage>
</organism>
<feature type="compositionally biased region" description="Basic and acidic residues" evidence="1">
    <location>
        <begin position="21"/>
        <end position="35"/>
    </location>
</feature>
<evidence type="ECO:0000313" key="4">
    <source>
        <dbReference type="Proteomes" id="UP001301350"/>
    </source>
</evidence>
<comment type="caution">
    <text evidence="3">The sequence shown here is derived from an EMBL/GenBank/DDBJ whole genome shotgun (WGS) entry which is preliminary data.</text>
</comment>
<evidence type="ECO:0000256" key="2">
    <source>
        <dbReference type="SAM" id="Phobius"/>
    </source>
</evidence>
<proteinExistence type="predicted"/>